<evidence type="ECO:0000313" key="15">
    <source>
        <dbReference type="EMBL" id="CAK7898072.1"/>
    </source>
</evidence>
<dbReference type="CDD" id="cd05474">
    <property type="entry name" value="SAP_like"/>
    <property type="match status" value="1"/>
</dbReference>
<protein>
    <recommendedName>
        <fullName evidence="4">candidapepsin</fullName>
        <ecNumber evidence="4">3.4.23.24</ecNumber>
    </recommendedName>
</protein>
<evidence type="ECO:0000256" key="3">
    <source>
        <dbReference type="ARBA" id="ARBA00007447"/>
    </source>
</evidence>
<evidence type="ECO:0000256" key="11">
    <source>
        <dbReference type="ARBA" id="ARBA00023157"/>
    </source>
</evidence>
<evidence type="ECO:0000256" key="1">
    <source>
        <dbReference type="ARBA" id="ARBA00001675"/>
    </source>
</evidence>
<evidence type="ECO:0000256" key="8">
    <source>
        <dbReference type="ARBA" id="ARBA00022750"/>
    </source>
</evidence>
<dbReference type="InterPro" id="IPR001969">
    <property type="entry name" value="Aspartic_peptidase_AS"/>
</dbReference>
<evidence type="ECO:0000256" key="10">
    <source>
        <dbReference type="ARBA" id="ARBA00023145"/>
    </source>
</evidence>
<evidence type="ECO:0000256" key="12">
    <source>
        <dbReference type="RuleBase" id="RU000454"/>
    </source>
</evidence>
<dbReference type="EMBL" id="OZ004254">
    <property type="protein sequence ID" value="CAK7898072.1"/>
    <property type="molecule type" value="Genomic_DNA"/>
</dbReference>
<evidence type="ECO:0000256" key="5">
    <source>
        <dbReference type="ARBA" id="ARBA00022525"/>
    </source>
</evidence>
<evidence type="ECO:0000256" key="2">
    <source>
        <dbReference type="ARBA" id="ARBA00004613"/>
    </source>
</evidence>
<dbReference type="InterPro" id="IPR033876">
    <property type="entry name" value="SAP-like"/>
</dbReference>
<dbReference type="PANTHER" id="PTHR47966:SF65">
    <property type="entry name" value="ASPARTIC-TYPE ENDOPEPTIDASE"/>
    <property type="match status" value="1"/>
</dbReference>
<evidence type="ECO:0000256" key="6">
    <source>
        <dbReference type="ARBA" id="ARBA00022670"/>
    </source>
</evidence>
<comment type="catalytic activity">
    <reaction evidence="1">
        <text>Preferential cleavage at the carboxyl of hydrophobic amino acids, but fails to cleave 15-Leu-|-Tyr-16, 16-Tyr-|-Leu-17 and 24-Phe-|-Phe-25 of insulin B chain. Activates trypsinogen, and degrades keratin.</text>
        <dbReference type="EC" id="3.4.23.24"/>
    </reaction>
</comment>
<feature type="chain" id="PRO_5045115911" description="candidapepsin" evidence="13">
    <location>
        <begin position="22"/>
        <end position="396"/>
    </location>
</feature>
<feature type="domain" description="Peptidase A1" evidence="14">
    <location>
        <begin position="64"/>
        <end position="383"/>
    </location>
</feature>
<dbReference type="InterPro" id="IPR021109">
    <property type="entry name" value="Peptidase_aspartic_dom_sf"/>
</dbReference>
<evidence type="ECO:0000313" key="16">
    <source>
        <dbReference type="Proteomes" id="UP001497600"/>
    </source>
</evidence>
<dbReference type="InterPro" id="IPR033121">
    <property type="entry name" value="PEPTIDASE_A1"/>
</dbReference>
<dbReference type="PRINTS" id="PR00792">
    <property type="entry name" value="PEPSIN"/>
</dbReference>
<gene>
    <name evidence="15" type="primary">SAP3</name>
    <name evidence="15" type="ORF">CAAN4_B12794</name>
</gene>
<evidence type="ECO:0000256" key="4">
    <source>
        <dbReference type="ARBA" id="ARBA00013207"/>
    </source>
</evidence>
<organism evidence="15 16">
    <name type="scientific">[Candida] anglica</name>
    <dbReference type="NCBI Taxonomy" id="148631"/>
    <lineage>
        <taxon>Eukaryota</taxon>
        <taxon>Fungi</taxon>
        <taxon>Dikarya</taxon>
        <taxon>Ascomycota</taxon>
        <taxon>Saccharomycotina</taxon>
        <taxon>Pichiomycetes</taxon>
        <taxon>Debaryomycetaceae</taxon>
        <taxon>Kurtzmaniella</taxon>
    </lineage>
</organism>
<sequence>MFSQIVIIASALLPFASLTSASPGYIALDFSVTRGSSRNFTGPIVHAKRSDVVGLDIFDKSYFYSTDLLLGSNKQNISVVIDTGSSDLWVNSASNTQCTSDCAAAGSFNSSQSTSFKGTDNAFSAAYQDGSSTSGKWVSDDASFTSGGPVVKGLTFGLAESSSHEGILGIGLKSLESTQTEYDNLPYLLAAQDLISKPAYSVYLNPTRGEKGTVLFGAIDNAKYDGNLVKLPHAGPVQRLGVQLDSFGVDSTTIQTNIPGILDTGYTYTFLPDAFVSQLAKALGSVSSGTVPGSLNSKQYYIPQDGVSNKTVKFNFNGVSISIPLIELTSPLTYTATGLPAPFYALTIFGTQDKDESWNAIGDNVLRRIYALYDLTDSSISIAQVKETTDTNIQPL</sequence>
<evidence type="ECO:0000256" key="13">
    <source>
        <dbReference type="SAM" id="SignalP"/>
    </source>
</evidence>
<keyword evidence="16" id="KW-1185">Reference proteome</keyword>
<comment type="subcellular location">
    <subcellularLocation>
        <location evidence="2">Secreted</location>
    </subcellularLocation>
</comment>
<dbReference type="PANTHER" id="PTHR47966">
    <property type="entry name" value="BETA-SITE APP-CLEAVING ENZYME, ISOFORM A-RELATED"/>
    <property type="match status" value="1"/>
</dbReference>
<dbReference type="EC" id="3.4.23.24" evidence="4"/>
<keyword evidence="7 13" id="KW-0732">Signal</keyword>
<dbReference type="Gene3D" id="2.40.70.10">
    <property type="entry name" value="Acid Proteases"/>
    <property type="match status" value="2"/>
</dbReference>
<keyword evidence="8 12" id="KW-0064">Aspartyl protease</keyword>
<reference evidence="15 16" key="1">
    <citation type="submission" date="2024-01" db="EMBL/GenBank/DDBJ databases">
        <authorList>
            <consortium name="Genoscope - CEA"/>
            <person name="William W."/>
        </authorList>
    </citation>
    <scope>NUCLEOTIDE SEQUENCE [LARGE SCALE GENOMIC DNA]</scope>
    <source>
        <strain evidence="15 16">29B2s-10</strain>
    </source>
</reference>
<keyword evidence="5" id="KW-0964">Secreted</keyword>
<keyword evidence="9 12" id="KW-0378">Hydrolase</keyword>
<keyword evidence="10" id="KW-0865">Zymogen</keyword>
<keyword evidence="11" id="KW-1015">Disulfide bond</keyword>
<keyword evidence="6 12" id="KW-0645">Protease</keyword>
<evidence type="ECO:0000256" key="7">
    <source>
        <dbReference type="ARBA" id="ARBA00022729"/>
    </source>
</evidence>
<dbReference type="SUPFAM" id="SSF50630">
    <property type="entry name" value="Acid proteases"/>
    <property type="match status" value="1"/>
</dbReference>
<dbReference type="PROSITE" id="PS00141">
    <property type="entry name" value="ASP_PROTEASE"/>
    <property type="match status" value="1"/>
</dbReference>
<dbReference type="Proteomes" id="UP001497600">
    <property type="component" value="Chromosome B"/>
</dbReference>
<dbReference type="PROSITE" id="PS51767">
    <property type="entry name" value="PEPTIDASE_A1"/>
    <property type="match status" value="1"/>
</dbReference>
<name>A0ABP0EA32_9ASCO</name>
<evidence type="ECO:0000256" key="9">
    <source>
        <dbReference type="ARBA" id="ARBA00022801"/>
    </source>
</evidence>
<dbReference type="Pfam" id="PF00026">
    <property type="entry name" value="Asp"/>
    <property type="match status" value="1"/>
</dbReference>
<evidence type="ECO:0000259" key="14">
    <source>
        <dbReference type="PROSITE" id="PS51767"/>
    </source>
</evidence>
<proteinExistence type="inferred from homology"/>
<feature type="signal peptide" evidence="13">
    <location>
        <begin position="1"/>
        <end position="21"/>
    </location>
</feature>
<dbReference type="InterPro" id="IPR001461">
    <property type="entry name" value="Aspartic_peptidase_A1"/>
</dbReference>
<comment type="similarity">
    <text evidence="3 12">Belongs to the peptidase A1 family.</text>
</comment>
<accession>A0ABP0EA32</accession>